<reference evidence="1 2" key="1">
    <citation type="submission" date="2018-05" db="EMBL/GenBank/DDBJ databases">
        <title>Genomic Encyclopedia of Type Strains, Phase IV (KMG-V): Genome sequencing to study the core and pangenomes of soil and plant-associated prokaryotes.</title>
        <authorList>
            <person name="Whitman W."/>
        </authorList>
    </citation>
    <scope>NUCLEOTIDE SEQUENCE [LARGE SCALE GENOMIC DNA]</scope>
    <source>
        <strain evidence="1 2">SCZa-39</strain>
    </source>
</reference>
<proteinExistence type="predicted"/>
<name>A0ABX5KRB4_9BURK</name>
<protein>
    <submittedName>
        <fullName evidence="1">Phage baseplate assembly protein</fullName>
    </submittedName>
</protein>
<gene>
    <name evidence="1" type="ORF">C7402_104371</name>
</gene>
<dbReference type="InterPro" id="IPR011749">
    <property type="entry name" value="CHP02243"/>
</dbReference>
<evidence type="ECO:0000313" key="1">
    <source>
        <dbReference type="EMBL" id="PVX85127.1"/>
    </source>
</evidence>
<comment type="caution">
    <text evidence="1">The sequence shown here is derived from an EMBL/GenBank/DDBJ whole genome shotgun (WGS) entry which is preliminary data.</text>
</comment>
<dbReference type="Proteomes" id="UP000245712">
    <property type="component" value="Unassembled WGS sequence"/>
</dbReference>
<organism evidence="1 2">
    <name type="scientific">Paraburkholderia unamae</name>
    <dbReference type="NCBI Taxonomy" id="219649"/>
    <lineage>
        <taxon>Bacteria</taxon>
        <taxon>Pseudomonadati</taxon>
        <taxon>Pseudomonadota</taxon>
        <taxon>Betaproteobacteria</taxon>
        <taxon>Burkholderiales</taxon>
        <taxon>Burkholderiaceae</taxon>
        <taxon>Paraburkholderia</taxon>
    </lineage>
</organism>
<dbReference type="EMBL" id="QEOB01000004">
    <property type="protein sequence ID" value="PVX85127.1"/>
    <property type="molecule type" value="Genomic_DNA"/>
</dbReference>
<evidence type="ECO:0000313" key="2">
    <source>
        <dbReference type="Proteomes" id="UP000245712"/>
    </source>
</evidence>
<accession>A0ABX5KRB4</accession>
<keyword evidence="2" id="KW-1185">Reference proteome</keyword>
<sequence length="945" mass="97942">MSVCPTTTDTLCDCCTGIALETPERIVNAPALAAIGYRVGRWATFNASMLASLSQSAYTPMGLLRTRESTDFSIALLDAWAVALDILTFYQERFANEAFLRTALDTRSVFELARLIGYVPSPGVAASDVLAFTLADAPGSPDPVLIPAGTRVQSVPGPGQTAQMFETSADLVAQIGYNALPAQTTQAWQLTGENATWIAGTANNVNVGDLLLFVAAAGSQPVQSGPADAHFVTAVNADAQRGVTQLQWDSALSSDFPAGTTADAVCLYVLHKKAALYGVQAPDPALLSNNLSNIGGAPSSGPVLLEAKTVKIIPPVFFGGSTDWSYSSYVPGSWRLNLDAAYAGLAPAAGVDEWAVFYGTQGSACLLVTTADESNPNRYTLTTKTTRLTFAWGAPLGGTVSDDLDTALAAFENDTRNVTVYVDSAQLQPAALPLTEWDANPGYWMDPALIAPVGGSSVSLVGGQRIALGQAIGVAGQRVRLQVLPGAAAQFVPEGSLAATAVPDNQVFLVDAWPPLVDESSGTPLWSVETASGVAGALLVPDAFVQLLPAASGDAPVREASDVAGVAVQGDVTTLSLGGPLTRLYDAATVTVNANAVWATHGETVQEILGSGDATNPALTFTLKQSPLTYVSSTAQNGTQSTLQVWVNNLRWQEAPNLLASGPADRVFVTRVNEAGFTVIQFGDGVNGARPPTGQMNIRAVYRKGIGSAGMVASGQLSQAIDRPQGLRSAVNPSAAAGGADPATAADARARAPLPTLTIGRVVSLEDYQNYALNFAGIAKAIASWTWARGRRGVFLTVAGANGATFAPTDDTILNLIASLRQYGNPYVPLTVASYEPVPFEMAANVRVDPAYDTTLVLAAAWQNLAAAFSFAARQPGQSVAASDVVSIVQLTPGVLAMQLTALCPSGDAALTVPPLLCAAGPQPPLGAQMLLIDPASEHAIGVWS</sequence>
<dbReference type="RefSeq" id="WP_116610703.1">
    <property type="nucleotide sequence ID" value="NZ_QEOB01000004.1"/>
</dbReference>
<dbReference type="NCBIfam" id="TIGR02243">
    <property type="entry name" value="putative baseplate assembly protein"/>
    <property type="match status" value="1"/>
</dbReference>